<feature type="transmembrane region" description="Helical" evidence="6">
    <location>
        <begin position="121"/>
        <end position="142"/>
    </location>
</feature>
<keyword evidence="8" id="KW-1185">Reference proteome</keyword>
<gene>
    <name evidence="7" type="ORF">PHAMO_340108</name>
</gene>
<keyword evidence="2 6" id="KW-0812">Transmembrane</keyword>
<accession>H8FV47</accession>
<evidence type="ECO:0000256" key="4">
    <source>
        <dbReference type="ARBA" id="ARBA00023136"/>
    </source>
</evidence>
<name>H8FV47_MAGML</name>
<evidence type="ECO:0008006" key="9">
    <source>
        <dbReference type="Google" id="ProtNLM"/>
    </source>
</evidence>
<reference evidence="7 8" key="1">
    <citation type="journal article" date="2012" name="J. Bacteriol.">
        <title>Draft Genome Sequence of the Purple Photosynthetic Bacterium Phaeospirillum molischianum DSM120, a Particularly Versatile Bacterium.</title>
        <authorList>
            <person name="Duquesne K."/>
            <person name="Prima V."/>
            <person name="Ji B."/>
            <person name="Rouy Z."/>
            <person name="Medigue C."/>
            <person name="Talla E."/>
            <person name="Sturgis J.N."/>
        </authorList>
    </citation>
    <scope>NUCLEOTIDE SEQUENCE [LARGE SCALE GENOMIC DNA]</scope>
    <source>
        <strain evidence="8">DSM120</strain>
    </source>
</reference>
<evidence type="ECO:0000256" key="5">
    <source>
        <dbReference type="SAM" id="MobiDB-lite"/>
    </source>
</evidence>
<comment type="subcellular location">
    <subcellularLocation>
        <location evidence="1">Membrane</location>
        <topology evidence="1">Multi-pass membrane protein</topology>
    </subcellularLocation>
</comment>
<dbReference type="eggNOG" id="COG3597">
    <property type="taxonomic scope" value="Bacteria"/>
</dbReference>
<evidence type="ECO:0000256" key="2">
    <source>
        <dbReference type="ARBA" id="ARBA00022692"/>
    </source>
</evidence>
<dbReference type="STRING" id="1150626.PHAMO_340108"/>
<keyword evidence="4 6" id="KW-0472">Membrane</keyword>
<protein>
    <recommendedName>
        <fullName evidence="9">GTPase domain-containing protein</fullName>
    </recommendedName>
</protein>
<dbReference type="InterPro" id="IPR021147">
    <property type="entry name" value="DUF697"/>
</dbReference>
<evidence type="ECO:0000313" key="8">
    <source>
        <dbReference type="Proteomes" id="UP000004169"/>
    </source>
</evidence>
<evidence type="ECO:0000256" key="3">
    <source>
        <dbReference type="ARBA" id="ARBA00022989"/>
    </source>
</evidence>
<keyword evidence="3 6" id="KW-1133">Transmembrane helix</keyword>
<proteinExistence type="predicted"/>
<feature type="region of interest" description="Disordered" evidence="5">
    <location>
        <begin position="1"/>
        <end position="30"/>
    </location>
</feature>
<evidence type="ECO:0000313" key="7">
    <source>
        <dbReference type="EMBL" id="CCG42235.1"/>
    </source>
</evidence>
<dbReference type="EMBL" id="CAHP01000028">
    <property type="protein sequence ID" value="CCG42235.1"/>
    <property type="molecule type" value="Genomic_DNA"/>
</dbReference>
<sequence length="188" mass="19721">MTSEAKAKTRAAVSDEPAEDKDTSATEVDRHSQRADTIIRNNVYWSMGAGVIPFRFIDTAALIAVQFKLLKDLGDLYGVPFKANAVKSSVTALLAGIGTTAISGSVLSSGAIYGLLRHAPIFGTVFSLATQPAFAAAFTYAVGKTFKRHFASGGTFLSFNANEAKKEFAADFAEAKDKGLDAASTAAA</sequence>
<dbReference type="Pfam" id="PF05128">
    <property type="entry name" value="DUF697"/>
    <property type="match status" value="1"/>
</dbReference>
<evidence type="ECO:0000256" key="1">
    <source>
        <dbReference type="ARBA" id="ARBA00004141"/>
    </source>
</evidence>
<dbReference type="GO" id="GO:0016020">
    <property type="term" value="C:membrane"/>
    <property type="evidence" value="ECO:0007669"/>
    <property type="project" value="UniProtKB-SubCell"/>
</dbReference>
<evidence type="ECO:0000256" key="6">
    <source>
        <dbReference type="SAM" id="Phobius"/>
    </source>
</evidence>
<comment type="caution">
    <text evidence="7">The sequence shown here is derived from an EMBL/GenBank/DDBJ whole genome shotgun (WGS) entry which is preliminary data.</text>
</comment>
<feature type="transmembrane region" description="Helical" evidence="6">
    <location>
        <begin position="92"/>
        <end position="115"/>
    </location>
</feature>
<dbReference type="Proteomes" id="UP000004169">
    <property type="component" value="Unassembled WGS sequence"/>
</dbReference>
<feature type="compositionally biased region" description="Basic and acidic residues" evidence="5">
    <location>
        <begin position="20"/>
        <end position="30"/>
    </location>
</feature>
<dbReference type="RefSeq" id="WP_002729885.1">
    <property type="nucleotide sequence ID" value="NZ_CAHP01000028.1"/>
</dbReference>
<dbReference type="AlphaFoldDB" id="H8FV47"/>
<organism evidence="7 8">
    <name type="scientific">Magnetospirillum molischianum DSM 120</name>
    <dbReference type="NCBI Taxonomy" id="1150626"/>
    <lineage>
        <taxon>Bacteria</taxon>
        <taxon>Pseudomonadati</taxon>
        <taxon>Pseudomonadota</taxon>
        <taxon>Alphaproteobacteria</taxon>
        <taxon>Rhodospirillales</taxon>
        <taxon>Rhodospirillaceae</taxon>
        <taxon>Magnetospirillum</taxon>
    </lineage>
</organism>